<reference evidence="2" key="1">
    <citation type="submission" date="2020-01" db="EMBL/GenBank/DDBJ databases">
        <authorList>
            <person name="Meier V. D."/>
            <person name="Meier V D."/>
        </authorList>
    </citation>
    <scope>NUCLEOTIDE SEQUENCE</scope>
    <source>
        <strain evidence="2">HLG_WM_MAG_08</strain>
    </source>
</reference>
<dbReference type="AlphaFoldDB" id="A0A6S6SET7"/>
<evidence type="ECO:0000256" key="1">
    <source>
        <dbReference type="SAM" id="Phobius"/>
    </source>
</evidence>
<proteinExistence type="predicted"/>
<keyword evidence="1" id="KW-1133">Transmembrane helix</keyword>
<organism evidence="2">
    <name type="scientific">uncultured Thiotrichaceae bacterium</name>
    <dbReference type="NCBI Taxonomy" id="298394"/>
    <lineage>
        <taxon>Bacteria</taxon>
        <taxon>Pseudomonadati</taxon>
        <taxon>Pseudomonadota</taxon>
        <taxon>Gammaproteobacteria</taxon>
        <taxon>Thiotrichales</taxon>
        <taxon>Thiotrichaceae</taxon>
        <taxon>environmental samples</taxon>
    </lineage>
</organism>
<accession>A0A6S6SET7</accession>
<gene>
    <name evidence="2" type="ORF">HELGO_WM69376</name>
</gene>
<keyword evidence="1" id="KW-0812">Transmembrane</keyword>
<sequence length="62" mass="7012">MEQQSMWETIGEKAKTQFELMATRTEAGDATSELIVILAVSFILGFLFCYMQGKSKAQEDQM</sequence>
<feature type="transmembrane region" description="Helical" evidence="1">
    <location>
        <begin position="34"/>
        <end position="53"/>
    </location>
</feature>
<evidence type="ECO:0000313" key="2">
    <source>
        <dbReference type="EMBL" id="CAA6801495.1"/>
    </source>
</evidence>
<name>A0A6S6SET7_9GAMM</name>
<protein>
    <submittedName>
        <fullName evidence="2">Uncharacterized protein</fullName>
    </submittedName>
</protein>
<dbReference type="EMBL" id="CACVAV010000023">
    <property type="protein sequence ID" value="CAA6801495.1"/>
    <property type="molecule type" value="Genomic_DNA"/>
</dbReference>
<keyword evidence="1" id="KW-0472">Membrane</keyword>